<dbReference type="SUPFAM" id="SSF46609">
    <property type="entry name" value="Fe,Mn superoxide dismutase (SOD), N-terminal domain"/>
    <property type="match status" value="1"/>
</dbReference>
<protein>
    <recommendedName>
        <fullName evidence="2 6">Superoxide dismutase</fullName>
        <ecNumber evidence="2 6">1.15.1.1</ecNumber>
    </recommendedName>
</protein>
<dbReference type="GO" id="GO:0005737">
    <property type="term" value="C:cytoplasm"/>
    <property type="evidence" value="ECO:0007669"/>
    <property type="project" value="TreeGrafter"/>
</dbReference>
<dbReference type="SUPFAM" id="SSF54719">
    <property type="entry name" value="Fe,Mn superoxide dismutase (SOD), C-terminal domain"/>
    <property type="match status" value="1"/>
</dbReference>
<feature type="signal peptide" evidence="7">
    <location>
        <begin position="1"/>
        <end position="40"/>
    </location>
</feature>
<evidence type="ECO:0000259" key="9">
    <source>
        <dbReference type="Pfam" id="PF02777"/>
    </source>
</evidence>
<dbReference type="InterPro" id="IPR036324">
    <property type="entry name" value="Mn/Fe_SOD_N_sf"/>
</dbReference>
<dbReference type="OrthoDB" id="9803125at2"/>
<feature type="binding site" evidence="5">
    <location>
        <position position="126"/>
    </location>
    <ligand>
        <name>Mn(2+)</name>
        <dbReference type="ChEBI" id="CHEBI:29035"/>
    </ligand>
</feature>
<evidence type="ECO:0000313" key="11">
    <source>
        <dbReference type="Proteomes" id="UP000255207"/>
    </source>
</evidence>
<reference evidence="11" key="1">
    <citation type="submission" date="2018-07" db="EMBL/GenBank/DDBJ databases">
        <authorList>
            <person name="Safronova V.I."/>
            <person name="Chirak E.R."/>
            <person name="Sazanova A.L."/>
        </authorList>
    </citation>
    <scope>NUCLEOTIDE SEQUENCE [LARGE SCALE GENOMIC DNA]</scope>
    <source>
        <strain evidence="11">RCAM04685</strain>
    </source>
</reference>
<comment type="caution">
    <text evidence="10">The sequence shown here is derived from an EMBL/GenBank/DDBJ whole genome shotgun (WGS) entry which is preliminary data.</text>
</comment>
<dbReference type="InterPro" id="IPR019833">
    <property type="entry name" value="Mn/Fe_SOD_BS"/>
</dbReference>
<dbReference type="InterPro" id="IPR036314">
    <property type="entry name" value="SOD_C_sf"/>
</dbReference>
<dbReference type="EC" id="1.15.1.1" evidence="2 6"/>
<dbReference type="PROSITE" id="PS00088">
    <property type="entry name" value="SOD_MN"/>
    <property type="match status" value="1"/>
</dbReference>
<comment type="function">
    <text evidence="6">Destroys radicals which are normally produced within the cells and which are toxic to biological systems.</text>
</comment>
<evidence type="ECO:0000256" key="1">
    <source>
        <dbReference type="ARBA" id="ARBA00008714"/>
    </source>
</evidence>
<dbReference type="GO" id="GO:0004784">
    <property type="term" value="F:superoxide dismutase activity"/>
    <property type="evidence" value="ECO:0007669"/>
    <property type="project" value="UniProtKB-EC"/>
</dbReference>
<accession>A0A370L6A7</accession>
<evidence type="ECO:0000313" key="10">
    <source>
        <dbReference type="EMBL" id="RDJ24656.1"/>
    </source>
</evidence>
<feature type="binding site" evidence="5">
    <location>
        <position position="209"/>
    </location>
    <ligand>
        <name>Mn(2+)</name>
        <dbReference type="ChEBI" id="CHEBI:29035"/>
    </ligand>
</feature>
<dbReference type="Pfam" id="PF00081">
    <property type="entry name" value="Sod_Fe_N"/>
    <property type="match status" value="1"/>
</dbReference>
<evidence type="ECO:0000256" key="4">
    <source>
        <dbReference type="ARBA" id="ARBA00023002"/>
    </source>
</evidence>
<dbReference type="PROSITE" id="PS51318">
    <property type="entry name" value="TAT"/>
    <property type="match status" value="1"/>
</dbReference>
<name>A0A370L6A7_9HYPH</name>
<evidence type="ECO:0000256" key="2">
    <source>
        <dbReference type="ARBA" id="ARBA00012682"/>
    </source>
</evidence>
<feature type="domain" description="Manganese/iron superoxide dismutase C-terminal" evidence="9">
    <location>
        <begin position="141"/>
        <end position="241"/>
    </location>
</feature>
<organism evidence="10 11">
    <name type="scientific">Bosea caraganae</name>
    <dbReference type="NCBI Taxonomy" id="2763117"/>
    <lineage>
        <taxon>Bacteria</taxon>
        <taxon>Pseudomonadati</taxon>
        <taxon>Pseudomonadota</taxon>
        <taxon>Alphaproteobacteria</taxon>
        <taxon>Hyphomicrobiales</taxon>
        <taxon>Boseaceae</taxon>
        <taxon>Bosea</taxon>
    </lineage>
</organism>
<dbReference type="Pfam" id="PF02777">
    <property type="entry name" value="Sod_Fe_C"/>
    <property type="match status" value="1"/>
</dbReference>
<gene>
    <name evidence="10" type="ORF">DWE98_13330</name>
</gene>
<evidence type="ECO:0000256" key="3">
    <source>
        <dbReference type="ARBA" id="ARBA00022723"/>
    </source>
</evidence>
<feature type="chain" id="PRO_5030068422" description="Superoxide dismutase" evidence="7">
    <location>
        <begin position="41"/>
        <end position="248"/>
    </location>
</feature>
<comment type="similarity">
    <text evidence="1 6">Belongs to the iron/manganese superoxide dismutase family.</text>
</comment>
<keyword evidence="7" id="KW-0732">Signal</keyword>
<dbReference type="GO" id="GO:0046872">
    <property type="term" value="F:metal ion binding"/>
    <property type="evidence" value="ECO:0007669"/>
    <property type="project" value="UniProtKB-KW"/>
</dbReference>
<proteinExistence type="inferred from homology"/>
<dbReference type="Gene3D" id="1.10.287.990">
    <property type="entry name" value="Fe,Mn superoxide dismutase (SOD) domain"/>
    <property type="match status" value="1"/>
</dbReference>
<evidence type="ECO:0000256" key="6">
    <source>
        <dbReference type="RuleBase" id="RU000414"/>
    </source>
</evidence>
<dbReference type="AlphaFoldDB" id="A0A370L6A7"/>
<evidence type="ECO:0000256" key="7">
    <source>
        <dbReference type="SAM" id="SignalP"/>
    </source>
</evidence>
<keyword evidence="4 6" id="KW-0560">Oxidoreductase</keyword>
<feature type="binding site" evidence="5">
    <location>
        <position position="213"/>
    </location>
    <ligand>
        <name>Mn(2+)</name>
        <dbReference type="ChEBI" id="CHEBI:29035"/>
    </ligand>
</feature>
<dbReference type="InterPro" id="IPR019832">
    <property type="entry name" value="Mn/Fe_SOD_C"/>
</dbReference>
<evidence type="ECO:0000259" key="8">
    <source>
        <dbReference type="Pfam" id="PF00081"/>
    </source>
</evidence>
<dbReference type="PANTHER" id="PTHR43595:SF2">
    <property type="entry name" value="SMALL RIBOSOMAL SUBUNIT PROTEIN MS42"/>
    <property type="match status" value="1"/>
</dbReference>
<comment type="catalytic activity">
    <reaction evidence="6">
        <text>2 superoxide + 2 H(+) = H2O2 + O2</text>
        <dbReference type="Rhea" id="RHEA:20696"/>
        <dbReference type="ChEBI" id="CHEBI:15378"/>
        <dbReference type="ChEBI" id="CHEBI:15379"/>
        <dbReference type="ChEBI" id="CHEBI:16240"/>
        <dbReference type="ChEBI" id="CHEBI:18421"/>
        <dbReference type="EC" id="1.15.1.1"/>
    </reaction>
</comment>
<keyword evidence="11" id="KW-1185">Reference proteome</keyword>
<dbReference type="InterPro" id="IPR019831">
    <property type="entry name" value="Mn/Fe_SOD_N"/>
</dbReference>
<dbReference type="Proteomes" id="UP000255207">
    <property type="component" value="Unassembled WGS sequence"/>
</dbReference>
<dbReference type="Gene3D" id="3.55.40.20">
    <property type="entry name" value="Iron/manganese superoxide dismutase, C-terminal domain"/>
    <property type="match status" value="1"/>
</dbReference>
<sequence>MGGFTVDRRRFLTAFAAGSAGTLVLARPALVLAQAAPAPAAAPPPVFTLPPLGYGFDALEPNIDTATMRIHYSAHHQAYVNNANALVGQWAGLRTTPIETMLADLSAVPENVRTGVRNNVGGHWNHSFFWDLMVPGGAQQPSAELKSAIDASLGSVADMVTKVNAAGAGRFGSGWAWLVVGKDKKLAIISTANQDTPLELGARPVLGVDVWEHAYYLKYQNRRPEYLAAWWKTVNWDKANANFKKAVG</sequence>
<dbReference type="InterPro" id="IPR006311">
    <property type="entry name" value="TAT_signal"/>
</dbReference>
<dbReference type="PRINTS" id="PR01703">
    <property type="entry name" value="MNSODISMTASE"/>
</dbReference>
<evidence type="ECO:0000256" key="5">
    <source>
        <dbReference type="PIRSR" id="PIRSR000349-1"/>
    </source>
</evidence>
<dbReference type="InterPro" id="IPR001189">
    <property type="entry name" value="Mn/Fe_SOD"/>
</dbReference>
<feature type="binding site" evidence="5">
    <location>
        <position position="71"/>
    </location>
    <ligand>
        <name>Mn(2+)</name>
        <dbReference type="ChEBI" id="CHEBI:29035"/>
    </ligand>
</feature>
<feature type="domain" description="Manganese/iron superoxide dismutase N-terminal" evidence="8">
    <location>
        <begin position="47"/>
        <end position="133"/>
    </location>
</feature>
<dbReference type="EMBL" id="QQTP01000006">
    <property type="protein sequence ID" value="RDJ24656.1"/>
    <property type="molecule type" value="Genomic_DNA"/>
</dbReference>
<dbReference type="PANTHER" id="PTHR43595">
    <property type="entry name" value="37S RIBOSOMAL PROTEIN S26, MITOCHONDRIAL"/>
    <property type="match status" value="1"/>
</dbReference>
<keyword evidence="3 5" id="KW-0479">Metal-binding</keyword>
<dbReference type="PIRSF" id="PIRSF000349">
    <property type="entry name" value="SODismutase"/>
    <property type="match status" value="1"/>
</dbReference>